<reference evidence="1 2" key="1">
    <citation type="submission" date="2016-08" db="EMBL/GenBank/DDBJ databases">
        <title>Genome sequence of Clavibacter michiganensis subsp. michiganensis strain CASJ007.</title>
        <authorList>
            <person name="Thapa S.P."/>
            <person name="Coaker G."/>
        </authorList>
    </citation>
    <scope>NUCLEOTIDE SEQUENCE [LARGE SCALE GENOMIC DNA]</scope>
    <source>
        <strain evidence="1">CASJ007</strain>
    </source>
</reference>
<protein>
    <submittedName>
        <fullName evidence="1">Uncharacterized protein</fullName>
    </submittedName>
</protein>
<accession>A0A251XFJ0</accession>
<name>A0A251XFJ0_CLAMM</name>
<dbReference type="AlphaFoldDB" id="A0A251XFJ0"/>
<organism evidence="1 2">
    <name type="scientific">Clavibacter michiganensis subsp. michiganensis</name>
    <dbReference type="NCBI Taxonomy" id="33013"/>
    <lineage>
        <taxon>Bacteria</taxon>
        <taxon>Bacillati</taxon>
        <taxon>Actinomycetota</taxon>
        <taxon>Actinomycetes</taxon>
        <taxon>Micrococcales</taxon>
        <taxon>Microbacteriaceae</taxon>
        <taxon>Clavibacter</taxon>
    </lineage>
</organism>
<keyword evidence="2" id="KW-1185">Reference proteome</keyword>
<sequence length="131" mass="14150">MRRSSWNARKNPDASAIGCTAEQMSWWKPGSVSSAVRLPPPIVSARSCTSTRRPARAIVTAAASPFGPDPTTIASMSAMRRGYRRRSAAVPAMTPDRSAPAPMATVFARLRTIHTCGLIMRARSLKMPRAP</sequence>
<proteinExistence type="predicted"/>
<gene>
    <name evidence="1" type="ORF">CMMCAS07_13030</name>
</gene>
<dbReference type="Proteomes" id="UP000195062">
    <property type="component" value="Unassembled WGS sequence"/>
</dbReference>
<comment type="caution">
    <text evidence="1">The sequence shown here is derived from an EMBL/GenBank/DDBJ whole genome shotgun (WGS) entry which is preliminary data.</text>
</comment>
<dbReference type="EMBL" id="MDHH01000003">
    <property type="protein sequence ID" value="OUE01225.1"/>
    <property type="molecule type" value="Genomic_DNA"/>
</dbReference>
<evidence type="ECO:0000313" key="2">
    <source>
        <dbReference type="Proteomes" id="UP000195062"/>
    </source>
</evidence>
<evidence type="ECO:0000313" key="1">
    <source>
        <dbReference type="EMBL" id="OUE01225.1"/>
    </source>
</evidence>